<feature type="transmembrane region" description="Helical" evidence="9">
    <location>
        <begin position="149"/>
        <end position="169"/>
    </location>
</feature>
<evidence type="ECO:0000256" key="1">
    <source>
        <dbReference type="ARBA" id="ARBA00004651"/>
    </source>
</evidence>
<keyword evidence="5" id="KW-0297">G-protein coupled receptor</keyword>
<feature type="transmembrane region" description="Helical" evidence="9">
    <location>
        <begin position="325"/>
        <end position="349"/>
    </location>
</feature>
<evidence type="ECO:0000256" key="9">
    <source>
        <dbReference type="SAM" id="Phobius"/>
    </source>
</evidence>
<keyword evidence="11" id="KW-1185">Reference proteome</keyword>
<dbReference type="Gene3D" id="1.20.1070.10">
    <property type="entry name" value="Rhodopsin 7-helix transmembrane proteins"/>
    <property type="match status" value="1"/>
</dbReference>
<evidence type="ECO:0000256" key="7">
    <source>
        <dbReference type="ARBA" id="ARBA00023170"/>
    </source>
</evidence>
<protein>
    <submittedName>
        <fullName evidence="12">5-hydroxytryptamine receptor 1D-like isoform X1</fullName>
    </submittedName>
</protein>
<evidence type="ECO:0000313" key="12">
    <source>
        <dbReference type="RefSeq" id="XP_055896300.1"/>
    </source>
</evidence>
<feature type="transmembrane region" description="Helical" evidence="9">
    <location>
        <begin position="109"/>
        <end position="134"/>
    </location>
</feature>
<evidence type="ECO:0000256" key="8">
    <source>
        <dbReference type="ARBA" id="ARBA00023224"/>
    </source>
</evidence>
<dbReference type="OMA" id="RDEVCIY"/>
<feature type="transmembrane region" description="Helical" evidence="9">
    <location>
        <begin position="233"/>
        <end position="259"/>
    </location>
</feature>
<accession>A0A9W3BA20</accession>
<dbReference type="AlphaFoldDB" id="A0A9W3BA20"/>
<evidence type="ECO:0000313" key="11">
    <source>
        <dbReference type="Proteomes" id="UP001165740"/>
    </source>
</evidence>
<dbReference type="PROSITE" id="PS50262">
    <property type="entry name" value="G_PROTEIN_RECEP_F1_2"/>
    <property type="match status" value="1"/>
</dbReference>
<dbReference type="RefSeq" id="XP_055896300.1">
    <property type="nucleotide sequence ID" value="XM_056040325.1"/>
</dbReference>
<sequence length="485" mass="54271">MSTNYGVTSKSLNQTKLLHDIELAQLNHTPPIHMNSSQGVDRYLKTNTDIDYDMSFNGATSDTYVSSTYERGFATSAHVGIVLCTVGIFFNLILILLLCSSKNLRSNYLYCQILSITIADLGFITLVDSFTVYYELHPWTLGADFCKTWMILDGTLPSVALLALLLLNVDRVLYTYKNEWYQHIMSHSVLHVLLLLTPWCVSCSVVCSLWLGFPAVEPLPNVCMYGITAEAHAASSWLTVFLPSMVILVLLIFVFIAVIGEMPAINQLGSIQLLPTFPNPMNEGANEDDSCDSNIRTRSDVTDRNRIADNGSVTNGVRARRQRRFVTALLAVDFVSLAITLPFSAFSLVSPKCQDLQSCDSLRTLFQTLSWMRSSVTCLRPILFILLTDMFQSFKQNLISWYVREHESTMENSSTMMHGNPSEYLILTRIINKNSCSLRSRNNSTSTTYVMTPPQSPFIVDSPVQTKICTTFSTAVKSDGDITFL</sequence>
<evidence type="ECO:0000256" key="3">
    <source>
        <dbReference type="ARBA" id="ARBA00022692"/>
    </source>
</evidence>
<dbReference type="Pfam" id="PF00001">
    <property type="entry name" value="7tm_1"/>
    <property type="match status" value="1"/>
</dbReference>
<evidence type="ECO:0000256" key="6">
    <source>
        <dbReference type="ARBA" id="ARBA00023136"/>
    </source>
</evidence>
<keyword evidence="7" id="KW-0675">Receptor</keyword>
<dbReference type="InterPro" id="IPR017452">
    <property type="entry name" value="GPCR_Rhodpsn_7TM"/>
</dbReference>
<proteinExistence type="predicted"/>
<keyword evidence="2" id="KW-1003">Cell membrane</keyword>
<evidence type="ECO:0000259" key="10">
    <source>
        <dbReference type="PROSITE" id="PS50262"/>
    </source>
</evidence>
<dbReference type="GeneID" id="106073903"/>
<dbReference type="PANTHER" id="PTHR24248">
    <property type="entry name" value="ADRENERGIC RECEPTOR-RELATED G-PROTEIN COUPLED RECEPTOR"/>
    <property type="match status" value="1"/>
</dbReference>
<feature type="transmembrane region" description="Helical" evidence="9">
    <location>
        <begin position="189"/>
        <end position="213"/>
    </location>
</feature>
<dbReference type="InterPro" id="IPR000276">
    <property type="entry name" value="GPCR_Rhodpsn"/>
</dbReference>
<organism evidence="11 12">
    <name type="scientific">Biomphalaria glabrata</name>
    <name type="common">Bloodfluke planorb</name>
    <name type="synonym">Freshwater snail</name>
    <dbReference type="NCBI Taxonomy" id="6526"/>
    <lineage>
        <taxon>Eukaryota</taxon>
        <taxon>Metazoa</taxon>
        <taxon>Spiralia</taxon>
        <taxon>Lophotrochozoa</taxon>
        <taxon>Mollusca</taxon>
        <taxon>Gastropoda</taxon>
        <taxon>Heterobranchia</taxon>
        <taxon>Euthyneura</taxon>
        <taxon>Panpulmonata</taxon>
        <taxon>Hygrophila</taxon>
        <taxon>Lymnaeoidea</taxon>
        <taxon>Planorbidae</taxon>
        <taxon>Biomphalaria</taxon>
    </lineage>
</organism>
<dbReference type="OrthoDB" id="6086683at2759"/>
<feature type="transmembrane region" description="Helical" evidence="9">
    <location>
        <begin position="77"/>
        <end position="97"/>
    </location>
</feature>
<reference evidence="12" key="1">
    <citation type="submission" date="2025-08" db="UniProtKB">
        <authorList>
            <consortium name="RefSeq"/>
        </authorList>
    </citation>
    <scope>IDENTIFICATION</scope>
</reference>
<dbReference type="Proteomes" id="UP001165740">
    <property type="component" value="Chromosome 1"/>
</dbReference>
<keyword evidence="3 9" id="KW-0812">Transmembrane</keyword>
<comment type="subcellular location">
    <subcellularLocation>
        <location evidence="1">Cell membrane</location>
        <topology evidence="1">Multi-pass membrane protein</topology>
    </subcellularLocation>
</comment>
<dbReference type="GO" id="GO:0004930">
    <property type="term" value="F:G protein-coupled receptor activity"/>
    <property type="evidence" value="ECO:0007669"/>
    <property type="project" value="UniProtKB-KW"/>
</dbReference>
<gene>
    <name evidence="12" type="primary">LOC106073903</name>
</gene>
<keyword evidence="8" id="KW-0807">Transducer</keyword>
<evidence type="ECO:0000256" key="5">
    <source>
        <dbReference type="ARBA" id="ARBA00023040"/>
    </source>
</evidence>
<dbReference type="GO" id="GO:0005886">
    <property type="term" value="C:plasma membrane"/>
    <property type="evidence" value="ECO:0007669"/>
    <property type="project" value="UniProtKB-SubCell"/>
</dbReference>
<feature type="domain" description="G-protein coupled receptors family 1 profile" evidence="10">
    <location>
        <begin position="90"/>
        <end position="384"/>
    </location>
</feature>
<name>A0A9W3BA20_BIOGL</name>
<keyword evidence="4 9" id="KW-1133">Transmembrane helix</keyword>
<dbReference type="SUPFAM" id="SSF81321">
    <property type="entry name" value="Family A G protein-coupled receptor-like"/>
    <property type="match status" value="1"/>
</dbReference>
<keyword evidence="6 9" id="KW-0472">Membrane</keyword>
<evidence type="ECO:0000256" key="2">
    <source>
        <dbReference type="ARBA" id="ARBA00022475"/>
    </source>
</evidence>
<evidence type="ECO:0000256" key="4">
    <source>
        <dbReference type="ARBA" id="ARBA00022989"/>
    </source>
</evidence>